<comment type="caution">
    <text evidence="2">The sequence shown here is derived from an EMBL/GenBank/DDBJ whole genome shotgun (WGS) entry which is preliminary data.</text>
</comment>
<dbReference type="PANTHER" id="PTHR47723:SF19">
    <property type="entry name" value="POLYNUCLEOTIDYL TRANSFERASE, RIBONUCLEASE H-LIKE SUPERFAMILY PROTEIN"/>
    <property type="match status" value="1"/>
</dbReference>
<feature type="non-terminal residue" evidence="2">
    <location>
        <position position="213"/>
    </location>
</feature>
<gene>
    <name evidence="2" type="ORF">Goarm_012657</name>
</gene>
<sequence length="213" mass="24494">RRGIGQEALCPICGYDTKNILHVLRDFYEAKEVWGQVVPSSQSSRFFNSSLLDWLTHNLQSYELLNPMGVSWASLFGIIIWRIWKNKNLFVFQGFTWNVVEIVKVSITWKDPLSDNWVRLHIDGAINLTIGLAFVEGVVQNHIGILDWLTLLQKRGVDRILIQTDSSEVVQAIQGRNSESSSSALVRRVQKLLQNKEFWVVRHVSREVNYVAD</sequence>
<name>A0A7J9J0T5_9ROSI</name>
<protein>
    <recommendedName>
        <fullName evidence="1">RNase H type-1 domain-containing protein</fullName>
    </recommendedName>
</protein>
<dbReference type="InterPro" id="IPR002156">
    <property type="entry name" value="RNaseH_domain"/>
</dbReference>
<accession>A0A7J9J0T5</accession>
<dbReference type="PANTHER" id="PTHR47723">
    <property type="entry name" value="OS05G0353850 PROTEIN"/>
    <property type="match status" value="1"/>
</dbReference>
<dbReference type="InterPro" id="IPR036397">
    <property type="entry name" value="RNaseH_sf"/>
</dbReference>
<dbReference type="InterPro" id="IPR053151">
    <property type="entry name" value="RNase_H-like"/>
</dbReference>
<evidence type="ECO:0000313" key="3">
    <source>
        <dbReference type="Proteomes" id="UP000593575"/>
    </source>
</evidence>
<dbReference type="GO" id="GO:0004523">
    <property type="term" value="F:RNA-DNA hybrid ribonuclease activity"/>
    <property type="evidence" value="ECO:0007669"/>
    <property type="project" value="InterPro"/>
</dbReference>
<dbReference type="Gene3D" id="3.30.420.10">
    <property type="entry name" value="Ribonuclease H-like superfamily/Ribonuclease H"/>
    <property type="match status" value="1"/>
</dbReference>
<dbReference type="Proteomes" id="UP000593575">
    <property type="component" value="Unassembled WGS sequence"/>
</dbReference>
<evidence type="ECO:0000313" key="2">
    <source>
        <dbReference type="EMBL" id="MBA0827917.1"/>
    </source>
</evidence>
<evidence type="ECO:0000259" key="1">
    <source>
        <dbReference type="Pfam" id="PF13456"/>
    </source>
</evidence>
<dbReference type="InterPro" id="IPR012337">
    <property type="entry name" value="RNaseH-like_sf"/>
</dbReference>
<dbReference type="AlphaFoldDB" id="A0A7J9J0T5"/>
<feature type="domain" description="RNase H type-1" evidence="1">
    <location>
        <begin position="144"/>
        <end position="213"/>
    </location>
</feature>
<dbReference type="SUPFAM" id="SSF53098">
    <property type="entry name" value="Ribonuclease H-like"/>
    <property type="match status" value="1"/>
</dbReference>
<dbReference type="EMBL" id="JABFAE010000005">
    <property type="protein sequence ID" value="MBA0827917.1"/>
    <property type="molecule type" value="Genomic_DNA"/>
</dbReference>
<keyword evidence="3" id="KW-1185">Reference proteome</keyword>
<dbReference type="Pfam" id="PF13456">
    <property type="entry name" value="RVT_3"/>
    <property type="match status" value="1"/>
</dbReference>
<proteinExistence type="predicted"/>
<reference evidence="2 3" key="1">
    <citation type="journal article" date="2019" name="Genome Biol. Evol.">
        <title>Insights into the evolution of the New World diploid cottons (Gossypium, subgenus Houzingenia) based on genome sequencing.</title>
        <authorList>
            <person name="Grover C.E."/>
            <person name="Arick M.A. 2nd"/>
            <person name="Thrash A."/>
            <person name="Conover J.L."/>
            <person name="Sanders W.S."/>
            <person name="Peterson D.G."/>
            <person name="Frelichowski J.E."/>
            <person name="Scheffler J.A."/>
            <person name="Scheffler B.E."/>
            <person name="Wendel J.F."/>
        </authorList>
    </citation>
    <scope>NUCLEOTIDE SEQUENCE [LARGE SCALE GENOMIC DNA]</scope>
    <source>
        <strain evidence="2">6</strain>
        <tissue evidence="2">Leaf</tissue>
    </source>
</reference>
<organism evidence="2 3">
    <name type="scientific">Gossypium armourianum</name>
    <dbReference type="NCBI Taxonomy" id="34283"/>
    <lineage>
        <taxon>Eukaryota</taxon>
        <taxon>Viridiplantae</taxon>
        <taxon>Streptophyta</taxon>
        <taxon>Embryophyta</taxon>
        <taxon>Tracheophyta</taxon>
        <taxon>Spermatophyta</taxon>
        <taxon>Magnoliopsida</taxon>
        <taxon>eudicotyledons</taxon>
        <taxon>Gunneridae</taxon>
        <taxon>Pentapetalae</taxon>
        <taxon>rosids</taxon>
        <taxon>malvids</taxon>
        <taxon>Malvales</taxon>
        <taxon>Malvaceae</taxon>
        <taxon>Malvoideae</taxon>
        <taxon>Gossypium</taxon>
    </lineage>
</organism>
<dbReference type="GO" id="GO:0003676">
    <property type="term" value="F:nucleic acid binding"/>
    <property type="evidence" value="ECO:0007669"/>
    <property type="project" value="InterPro"/>
</dbReference>